<evidence type="ECO:0000256" key="1">
    <source>
        <dbReference type="SAM" id="MobiDB-lite"/>
    </source>
</evidence>
<evidence type="ECO:0000256" key="2">
    <source>
        <dbReference type="SAM" id="SignalP"/>
    </source>
</evidence>
<feature type="compositionally biased region" description="Acidic residues" evidence="1">
    <location>
        <begin position="803"/>
        <end position="819"/>
    </location>
</feature>
<accession>A0A1D9PTQ2</accession>
<evidence type="ECO:0000313" key="4">
    <source>
        <dbReference type="Proteomes" id="UP000177798"/>
    </source>
</evidence>
<proteinExistence type="predicted"/>
<feature type="region of interest" description="Disordered" evidence="1">
    <location>
        <begin position="798"/>
        <end position="819"/>
    </location>
</feature>
<sequence>MRTSLPSIINLSLVALIAAHGSSATGTSCVSSYQQCLDNGGADNTCQSINAKCKNSCADSYGSCLSSSNTSSCMNSYNLCLDDFTIFTTAKDSAGKDCASLFSACHDAGTPDNTCNSYAAQCKDKCSTIYATALTSGSPDTSAAKTQYNNCLDSFSVFSTRESSSSRDCVSQFSACRANGTDDNTCNSYTAQCKDKCSAIYGICLSSGSADDSLCMNQYNNCLDSFTVSTSLDCVSSFTLCRNEGGESNTCASESATCKNDASINYSTCLSSGDADGTACLAQYNSALVQFDTPALLDNTSCVSRFTKCKNEGKEDSLCQSLNADCKTDCSTSYSTCLSSGDPALSSRCLEQYNFCLVTFAWDTKAAITGQDCVSEYMSSTGEDNARNYKAAHCKSGCSTSYSTCLSSGDKSLEAPCLAQYNLCLVDFKSSITKADCTSSLLLCNEESNACAANVASCKNTCSVALDICQSSGDPVLTASCQKQYQTCLVSFNAATAALEQDCVASFLSCRNDGGADNTCSSDMASCKNKCSSVYDISSTSADNSTIAVSQALRLYDNCLVSFSANDTIPTGKDCSSKYFACSLAGLQASNACDSDHATCKNDCAVILDACRSSGDESLISMCDSLYNGCLDPVLNTNVTTKEKAKINDTAAYVLPTKPAFFNLTGAYASIVGKALTSAALTHISGVPAASTNGTEYYGQATSISKAASVTGNVGISGSPLPSAIVAPVYSNGTSTSQASSSHVSTTASSGYSLPVITASANYSSTNSTSTSVVIIPTTSTLASAAMIEIKNSAGVDKSVDDVTSDIDNEEEDDDACEI</sequence>
<protein>
    <recommendedName>
        <fullName evidence="5">Extracellular membrane protein CFEM domain-containing protein</fullName>
    </recommendedName>
</protein>
<dbReference type="PROSITE" id="PS51257">
    <property type="entry name" value="PROKAR_LIPOPROTEIN"/>
    <property type="match status" value="1"/>
</dbReference>
<reference evidence="4" key="1">
    <citation type="journal article" date="2017" name="Genome Biol. Evol.">
        <title>The complete genome sequence of the phytopathogenic fungus Sclerotinia sclerotiorum reveals insights into the genome architecture of broad host range pathogens.</title>
        <authorList>
            <person name="Derbyshire M."/>
            <person name="Denton-Giles M."/>
            <person name="Hegedus D."/>
            <person name="Seifbarghy S."/>
            <person name="Rollins J."/>
            <person name="van Kan J."/>
            <person name="Seidl M.F."/>
            <person name="Faino L."/>
            <person name="Mbengue M."/>
            <person name="Navaud O."/>
            <person name="Raffaele S."/>
            <person name="Hammond-Kosack K."/>
            <person name="Heard S."/>
            <person name="Oliver R."/>
        </authorList>
    </citation>
    <scope>NUCLEOTIDE SEQUENCE [LARGE SCALE GENOMIC DNA]</scope>
    <source>
        <strain evidence="4">ATCC 18683 / 1980 / Ss-1</strain>
    </source>
</reference>
<dbReference type="VEuPathDB" id="FungiDB:sscle_01g007690"/>
<dbReference type="OrthoDB" id="4074350at2759"/>
<feature type="chain" id="PRO_5009444829" description="Extracellular membrane protein CFEM domain-containing protein" evidence="2">
    <location>
        <begin position="25"/>
        <end position="819"/>
    </location>
</feature>
<dbReference type="EMBL" id="CP017814">
    <property type="protein sequence ID" value="APA05999.1"/>
    <property type="molecule type" value="Genomic_DNA"/>
</dbReference>
<evidence type="ECO:0000313" key="3">
    <source>
        <dbReference type="EMBL" id="APA05999.1"/>
    </source>
</evidence>
<feature type="signal peptide" evidence="2">
    <location>
        <begin position="1"/>
        <end position="24"/>
    </location>
</feature>
<evidence type="ECO:0008006" key="5">
    <source>
        <dbReference type="Google" id="ProtNLM"/>
    </source>
</evidence>
<dbReference type="AlphaFoldDB" id="A0A1D9PTQ2"/>
<gene>
    <name evidence="3" type="ORF">sscle_01g007690</name>
</gene>
<name>A0A1D9PTQ2_SCLS1</name>
<organism evidence="3 4">
    <name type="scientific">Sclerotinia sclerotiorum (strain ATCC 18683 / 1980 / Ss-1)</name>
    <name type="common">White mold</name>
    <name type="synonym">Whetzelinia sclerotiorum</name>
    <dbReference type="NCBI Taxonomy" id="665079"/>
    <lineage>
        <taxon>Eukaryota</taxon>
        <taxon>Fungi</taxon>
        <taxon>Dikarya</taxon>
        <taxon>Ascomycota</taxon>
        <taxon>Pezizomycotina</taxon>
        <taxon>Leotiomycetes</taxon>
        <taxon>Helotiales</taxon>
        <taxon>Sclerotiniaceae</taxon>
        <taxon>Sclerotinia</taxon>
    </lineage>
</organism>
<keyword evidence="2" id="KW-0732">Signal</keyword>
<dbReference type="Proteomes" id="UP000177798">
    <property type="component" value="Chromosome 1"/>
</dbReference>